<dbReference type="STRING" id="271157.SAMN05444396_11185"/>
<dbReference type="InterPro" id="IPR045951">
    <property type="entry name" value="DUF6371"/>
</dbReference>
<protein>
    <recommendedName>
        <fullName evidence="5">Toprim-like</fullName>
    </recommendedName>
</protein>
<name>A0A1M5JLG3_9FLAO</name>
<evidence type="ECO:0000313" key="3">
    <source>
        <dbReference type="EMBL" id="SHG41371.1"/>
    </source>
</evidence>
<accession>A0A1M5JLG3</accession>
<feature type="domain" description="DUF6371" evidence="1">
    <location>
        <begin position="99"/>
        <end position="246"/>
    </location>
</feature>
<keyword evidence="4" id="KW-1185">Reference proteome</keyword>
<gene>
    <name evidence="3" type="ORF">SAMN05444396_11185</name>
</gene>
<dbReference type="RefSeq" id="WP_143151779.1">
    <property type="nucleotide sequence ID" value="NZ_FQWE01000011.1"/>
</dbReference>
<sequence>MYKYSLHKKSTKHYCPNCEKKALVLYIDVDSEEYISPQVGRCDREINCGYHYSPRSYFNDNNKEYVSTTKARQLSVQQVEISIHDEEELVNTLMYYNENNFVQFLKSKFDIQEVEIMLAEYKVGTANFWNFGTVFWQVDSKHKIRGGKVIIYNTSGKRTKYINWIHSIKIKSNQINAFILSQCFFGEHLINNCNTIVAIVESEKTACIMSMLFKKYTWLAAGSLNGLNDFKMEVLRNRRIILYPDLGINGLNGSPFSIWNSKCEYFKKIGFDIEISDLLERNGTNIERENGYDIADYFLKNIKYVPKAIVSNQQKIVNKLYLKNKNLKILINLFDLTDLQGNTISLFPKG</sequence>
<evidence type="ECO:0000259" key="1">
    <source>
        <dbReference type="Pfam" id="PF19898"/>
    </source>
</evidence>
<dbReference type="NCBIfam" id="NF040506">
    <property type="entry name" value="PG0870_Nterm"/>
    <property type="match status" value="1"/>
</dbReference>
<dbReference type="InterPro" id="IPR047731">
    <property type="entry name" value="Zinc_ribbon_put"/>
</dbReference>
<dbReference type="Pfam" id="PF19898">
    <property type="entry name" value="DUF6371"/>
    <property type="match status" value="1"/>
</dbReference>
<dbReference type="EMBL" id="FQWE01000011">
    <property type="protein sequence ID" value="SHG41371.1"/>
    <property type="molecule type" value="Genomic_DNA"/>
</dbReference>
<dbReference type="Proteomes" id="UP000184036">
    <property type="component" value="Unassembled WGS sequence"/>
</dbReference>
<dbReference type="AlphaFoldDB" id="A0A1M5JLG3"/>
<dbReference type="Pfam" id="PF21957">
    <property type="entry name" value="Zn_ribbon_16"/>
    <property type="match status" value="1"/>
</dbReference>
<dbReference type="OrthoDB" id="1068350at2"/>
<evidence type="ECO:0008006" key="5">
    <source>
        <dbReference type="Google" id="ProtNLM"/>
    </source>
</evidence>
<feature type="domain" description="Zinc beta-ribbon finger putative" evidence="2">
    <location>
        <begin position="2"/>
        <end position="62"/>
    </location>
</feature>
<reference evidence="4" key="1">
    <citation type="submission" date="2016-11" db="EMBL/GenBank/DDBJ databases">
        <authorList>
            <person name="Varghese N."/>
            <person name="Submissions S."/>
        </authorList>
    </citation>
    <scope>NUCLEOTIDE SEQUENCE [LARGE SCALE GENOMIC DNA]</scope>
    <source>
        <strain evidence="4">DSM 19741</strain>
    </source>
</reference>
<evidence type="ECO:0000259" key="2">
    <source>
        <dbReference type="Pfam" id="PF21957"/>
    </source>
</evidence>
<evidence type="ECO:0000313" key="4">
    <source>
        <dbReference type="Proteomes" id="UP000184036"/>
    </source>
</evidence>
<proteinExistence type="predicted"/>
<organism evidence="3 4">
    <name type="scientific">Flavobacterium segetis</name>
    <dbReference type="NCBI Taxonomy" id="271157"/>
    <lineage>
        <taxon>Bacteria</taxon>
        <taxon>Pseudomonadati</taxon>
        <taxon>Bacteroidota</taxon>
        <taxon>Flavobacteriia</taxon>
        <taxon>Flavobacteriales</taxon>
        <taxon>Flavobacteriaceae</taxon>
        <taxon>Flavobacterium</taxon>
    </lineage>
</organism>